<dbReference type="InterPro" id="IPR029061">
    <property type="entry name" value="THDP-binding"/>
</dbReference>
<accession>A0A485M5H3</accession>
<dbReference type="InterPro" id="IPR033412">
    <property type="entry name" value="PFOR_II"/>
</dbReference>
<dbReference type="GO" id="GO:0006979">
    <property type="term" value="P:response to oxidative stress"/>
    <property type="evidence" value="ECO:0007669"/>
    <property type="project" value="TreeGrafter"/>
</dbReference>
<evidence type="ECO:0000256" key="1">
    <source>
        <dbReference type="ARBA" id="ARBA00023002"/>
    </source>
</evidence>
<dbReference type="InterPro" id="IPR050722">
    <property type="entry name" value="Pyruvate:ferred/Flavod_OxRd"/>
</dbReference>
<organism evidence="4">
    <name type="scientific">anaerobic digester metagenome</name>
    <dbReference type="NCBI Taxonomy" id="1263854"/>
    <lineage>
        <taxon>unclassified sequences</taxon>
        <taxon>metagenomes</taxon>
        <taxon>ecological metagenomes</taxon>
    </lineage>
</organism>
<dbReference type="CDD" id="cd07034">
    <property type="entry name" value="TPP_PYR_PFOR_IOR-alpha_like"/>
    <property type="match status" value="1"/>
</dbReference>
<dbReference type="PANTHER" id="PTHR32154">
    <property type="entry name" value="PYRUVATE-FLAVODOXIN OXIDOREDUCTASE-RELATED"/>
    <property type="match status" value="1"/>
</dbReference>
<dbReference type="FunFam" id="3.40.50.970:FF:000012">
    <property type="entry name" value="Pyruvate:ferredoxin (Flavodoxin) oxidoreductase"/>
    <property type="match status" value="1"/>
</dbReference>
<keyword evidence="4" id="KW-0670">Pyruvate</keyword>
<dbReference type="Gene3D" id="3.40.50.970">
    <property type="match status" value="1"/>
</dbReference>
<dbReference type="Gene3D" id="3.40.50.920">
    <property type="match status" value="1"/>
</dbReference>
<name>A0A485M5H3_9ZZZZ</name>
<dbReference type="PANTHER" id="PTHR32154:SF0">
    <property type="entry name" value="PYRUVATE-FLAVODOXIN OXIDOREDUCTASE-RELATED"/>
    <property type="match status" value="1"/>
</dbReference>
<dbReference type="Pfam" id="PF01855">
    <property type="entry name" value="POR_N"/>
    <property type="match status" value="1"/>
</dbReference>
<dbReference type="InterPro" id="IPR009014">
    <property type="entry name" value="Transketo_C/PFOR_II"/>
</dbReference>
<feature type="domain" description="Pyruvate flavodoxin/ferredoxin oxidoreductase pyrimidine binding" evidence="2">
    <location>
        <begin position="15"/>
        <end position="236"/>
    </location>
</feature>
<dbReference type="InterPro" id="IPR002880">
    <property type="entry name" value="Pyrv_Fd/Flavodoxin_OxRdtase_N"/>
</dbReference>
<dbReference type="EC" id="1.2.7.1" evidence="4"/>
<dbReference type="EMBL" id="CAADRN010000314">
    <property type="protein sequence ID" value="VFU17921.1"/>
    <property type="molecule type" value="Genomic_DNA"/>
</dbReference>
<feature type="domain" description="Pyruvate:ferredoxin oxidoreductase core" evidence="3">
    <location>
        <begin position="258"/>
        <end position="360"/>
    </location>
</feature>
<reference evidence="4" key="1">
    <citation type="submission" date="2019-03" db="EMBL/GenBank/DDBJ databases">
        <authorList>
            <person name="Hao L."/>
        </authorList>
    </citation>
    <scope>NUCLEOTIDE SEQUENCE</scope>
</reference>
<protein>
    <submittedName>
        <fullName evidence="4">Pyruvate:ferredoxin oxidoreductase and related 2-oxoacid:ferredoxin oxidoreductases, alpha subunit</fullName>
        <ecNumber evidence="4">1.2.7.1</ecNumber>
    </submittedName>
</protein>
<evidence type="ECO:0000259" key="2">
    <source>
        <dbReference type="Pfam" id="PF01855"/>
    </source>
</evidence>
<dbReference type="GO" id="GO:0019164">
    <property type="term" value="F:pyruvate synthase activity"/>
    <property type="evidence" value="ECO:0007669"/>
    <property type="project" value="UniProtKB-EC"/>
</dbReference>
<dbReference type="Pfam" id="PF17147">
    <property type="entry name" value="PFOR_II"/>
    <property type="match status" value="1"/>
</dbReference>
<evidence type="ECO:0000313" key="4">
    <source>
        <dbReference type="EMBL" id="VFU17921.1"/>
    </source>
</evidence>
<dbReference type="SUPFAM" id="SSF52518">
    <property type="entry name" value="Thiamin diphosphate-binding fold (THDP-binding)"/>
    <property type="match status" value="1"/>
</dbReference>
<gene>
    <name evidence="4" type="primary">porA</name>
    <name evidence="4" type="ORF">SCFA_3810001</name>
</gene>
<proteinExistence type="predicted"/>
<evidence type="ECO:0000259" key="3">
    <source>
        <dbReference type="Pfam" id="PF17147"/>
    </source>
</evidence>
<dbReference type="SUPFAM" id="SSF52922">
    <property type="entry name" value="TK C-terminal domain-like"/>
    <property type="match status" value="1"/>
</dbReference>
<keyword evidence="1 4" id="KW-0560">Oxidoreductase</keyword>
<sequence>MKRKLLNGNQAAALAVKLARAQVVCAYPITPQTSLVESIAEMCARGDFPGEYINVEAEYSALAYLIGASYAGARTFTATSSQGLAYMHELLHWAAGARLPIVMVNANRALGAPWSLEPDQLDSLAQRDTGWLQFYCADVQEILDTVILSFRLTEETGIPCMVIYDGFVLSHTYEVVELPEQTQADAFLPAPPDKAALRTDQPQNIQAVTDFRYLSRVLQQRHRDMLQVPGLVQTLMQEYTDIFGRSYPLVEAYQWEEAGTVIVAAGSAAQTVKSVLPSLADRDGKKGLLRIRLFRPLPGEEITSLLARPQIKKIVVIDRDLSTGTGGVFAQELRALLQGSSCQGKIYELNLAGGVDFTPNLLRRGLEALARSDGDGRGEIIWGVDL</sequence>
<dbReference type="AlphaFoldDB" id="A0A485M5H3"/>